<dbReference type="EMBL" id="QENZ01000005">
    <property type="protein sequence ID" value="PVX49919.1"/>
    <property type="molecule type" value="Genomic_DNA"/>
</dbReference>
<evidence type="ECO:0000256" key="1">
    <source>
        <dbReference type="ARBA" id="ARBA00023015"/>
    </source>
</evidence>
<dbReference type="PANTHER" id="PTHR42756">
    <property type="entry name" value="TRANSCRIPTIONAL REGULATOR, MARR"/>
    <property type="match status" value="1"/>
</dbReference>
<dbReference type="Proteomes" id="UP000251835">
    <property type="component" value="Unassembled WGS sequence"/>
</dbReference>
<evidence type="ECO:0000313" key="6">
    <source>
        <dbReference type="Proteomes" id="UP000251835"/>
    </source>
</evidence>
<reference evidence="5 6" key="1">
    <citation type="submission" date="2018-05" db="EMBL/GenBank/DDBJ databases">
        <title>Genomic Encyclopedia of Type Strains, Phase IV (KMG-IV): sequencing the most valuable type-strain genomes for metagenomic binning, comparative biology and taxonomic classification.</title>
        <authorList>
            <person name="Goeker M."/>
        </authorList>
    </citation>
    <scope>NUCLEOTIDE SEQUENCE [LARGE SCALE GENOMIC DNA]</scope>
    <source>
        <strain evidence="5 6">DSM 28579</strain>
    </source>
</reference>
<dbReference type="OrthoDB" id="9806864at2"/>
<accession>A0A7L4UN07</accession>
<evidence type="ECO:0000256" key="3">
    <source>
        <dbReference type="ARBA" id="ARBA00023163"/>
    </source>
</evidence>
<evidence type="ECO:0000259" key="4">
    <source>
        <dbReference type="PROSITE" id="PS50995"/>
    </source>
</evidence>
<dbReference type="Gene3D" id="1.10.10.10">
    <property type="entry name" value="Winged helix-like DNA-binding domain superfamily/Winged helix DNA-binding domain"/>
    <property type="match status" value="1"/>
</dbReference>
<dbReference type="AlphaFoldDB" id="A0A7L4UN07"/>
<keyword evidence="6" id="KW-1185">Reference proteome</keyword>
<dbReference type="GO" id="GO:0003700">
    <property type="term" value="F:DNA-binding transcription factor activity"/>
    <property type="evidence" value="ECO:0007669"/>
    <property type="project" value="InterPro"/>
</dbReference>
<keyword evidence="1" id="KW-0805">Transcription regulation</keyword>
<feature type="domain" description="HTH marR-type" evidence="4">
    <location>
        <begin position="11"/>
        <end position="145"/>
    </location>
</feature>
<keyword evidence="3" id="KW-0804">Transcription</keyword>
<dbReference type="InterPro" id="IPR023187">
    <property type="entry name" value="Tscrpt_reg_MarR-type_CS"/>
</dbReference>
<evidence type="ECO:0000256" key="2">
    <source>
        <dbReference type="ARBA" id="ARBA00023125"/>
    </source>
</evidence>
<organism evidence="5 6">
    <name type="scientific">Balneicella halophila</name>
    <dbReference type="NCBI Taxonomy" id="1537566"/>
    <lineage>
        <taxon>Bacteria</taxon>
        <taxon>Pseudomonadati</taxon>
        <taxon>Bacteroidota</taxon>
        <taxon>Bacteroidia</taxon>
        <taxon>Bacteroidales</taxon>
        <taxon>Balneicellaceae</taxon>
        <taxon>Balneicella</taxon>
    </lineage>
</organism>
<dbReference type="PROSITE" id="PS50995">
    <property type="entry name" value="HTH_MARR_2"/>
    <property type="match status" value="1"/>
</dbReference>
<sequence length="152" mass="17773">MLSEDVKKYKDKSISYQINQLRLMMSKSFNRCLKKCSVDLTQEQMQLLGLLLEKDAFFMHEISNELMVDNSAITRLVDALEKKGFVSRKVSKQDRRLRVIAITESGKKEICKAKELTEIHKEVLIKGIESSEQEQFMNTLRKMKSNMEQSYK</sequence>
<dbReference type="SUPFAM" id="SSF46785">
    <property type="entry name" value="Winged helix' DNA-binding domain"/>
    <property type="match status" value="1"/>
</dbReference>
<dbReference type="InterPro" id="IPR000835">
    <property type="entry name" value="HTH_MarR-typ"/>
</dbReference>
<name>A0A7L4UN07_BALHA</name>
<comment type="caution">
    <text evidence="5">The sequence shown here is derived from an EMBL/GenBank/DDBJ whole genome shotgun (WGS) entry which is preliminary data.</text>
</comment>
<dbReference type="GO" id="GO:0003677">
    <property type="term" value="F:DNA binding"/>
    <property type="evidence" value="ECO:0007669"/>
    <property type="project" value="UniProtKB-KW"/>
</dbReference>
<dbReference type="PROSITE" id="PS01117">
    <property type="entry name" value="HTH_MARR_1"/>
    <property type="match status" value="1"/>
</dbReference>
<keyword evidence="2" id="KW-0238">DNA-binding</keyword>
<dbReference type="PRINTS" id="PR00598">
    <property type="entry name" value="HTHMARR"/>
</dbReference>
<dbReference type="InterPro" id="IPR036388">
    <property type="entry name" value="WH-like_DNA-bd_sf"/>
</dbReference>
<dbReference type="InterPro" id="IPR036390">
    <property type="entry name" value="WH_DNA-bd_sf"/>
</dbReference>
<dbReference type="SMART" id="SM00347">
    <property type="entry name" value="HTH_MARR"/>
    <property type="match status" value="1"/>
</dbReference>
<gene>
    <name evidence="5" type="ORF">C7377_1558</name>
</gene>
<evidence type="ECO:0000313" key="5">
    <source>
        <dbReference type="EMBL" id="PVX49919.1"/>
    </source>
</evidence>
<protein>
    <submittedName>
        <fullName evidence="5">MarR family transcriptional regulator</fullName>
    </submittedName>
</protein>
<dbReference type="Pfam" id="PF01047">
    <property type="entry name" value="MarR"/>
    <property type="match status" value="1"/>
</dbReference>
<proteinExistence type="predicted"/>
<dbReference type="PANTHER" id="PTHR42756:SF1">
    <property type="entry name" value="TRANSCRIPTIONAL REPRESSOR OF EMRAB OPERON"/>
    <property type="match status" value="1"/>
</dbReference>